<evidence type="ECO:0000256" key="4">
    <source>
        <dbReference type="ARBA" id="ARBA00022475"/>
    </source>
</evidence>
<keyword evidence="9" id="KW-0472">Membrane</keyword>
<dbReference type="InterPro" id="IPR007812">
    <property type="entry name" value="T2SS_protein-GspL"/>
</dbReference>
<keyword evidence="4" id="KW-1003">Cell membrane</keyword>
<evidence type="ECO:0000256" key="2">
    <source>
        <dbReference type="ARBA" id="ARBA00005318"/>
    </source>
</evidence>
<evidence type="ECO:0000259" key="10">
    <source>
        <dbReference type="Pfam" id="PF05134"/>
    </source>
</evidence>
<evidence type="ECO:0000259" key="11">
    <source>
        <dbReference type="Pfam" id="PF12693"/>
    </source>
</evidence>
<evidence type="ECO:0000256" key="1">
    <source>
        <dbReference type="ARBA" id="ARBA00004377"/>
    </source>
</evidence>
<dbReference type="Pfam" id="PF12693">
    <property type="entry name" value="GspL_C"/>
    <property type="match status" value="1"/>
</dbReference>
<dbReference type="InterPro" id="IPR024230">
    <property type="entry name" value="GspL_cyto_dom"/>
</dbReference>
<reference evidence="13" key="1">
    <citation type="journal article" date="2019" name="Int. J. Syst. Evol. Microbiol.">
        <title>The Global Catalogue of Microorganisms (GCM) 10K type strain sequencing project: providing services to taxonomists for standard genome sequencing and annotation.</title>
        <authorList>
            <consortium name="The Broad Institute Genomics Platform"/>
            <consortium name="The Broad Institute Genome Sequencing Center for Infectious Disease"/>
            <person name="Wu L."/>
            <person name="Ma J."/>
        </authorList>
    </citation>
    <scope>NUCLEOTIDE SEQUENCE [LARGE SCALE GENOMIC DNA]</scope>
    <source>
        <strain evidence="13">CGMCC-1.15741</strain>
    </source>
</reference>
<comment type="subcellular location">
    <subcellularLocation>
        <location evidence="1">Cell inner membrane</location>
        <topology evidence="1">Single-pass membrane protein</topology>
    </subcellularLocation>
</comment>
<proteinExistence type="inferred from homology"/>
<keyword evidence="3" id="KW-0813">Transport</keyword>
<dbReference type="PIRSF" id="PIRSF015761">
    <property type="entry name" value="Protein_L"/>
    <property type="match status" value="1"/>
</dbReference>
<evidence type="ECO:0000313" key="12">
    <source>
        <dbReference type="EMBL" id="MFC6197426.1"/>
    </source>
</evidence>
<keyword evidence="8" id="KW-1133">Transmembrane helix</keyword>
<evidence type="ECO:0000256" key="6">
    <source>
        <dbReference type="ARBA" id="ARBA00022692"/>
    </source>
</evidence>
<dbReference type="Pfam" id="PF05134">
    <property type="entry name" value="T2SSL"/>
    <property type="match status" value="1"/>
</dbReference>
<evidence type="ECO:0000256" key="9">
    <source>
        <dbReference type="ARBA" id="ARBA00023136"/>
    </source>
</evidence>
<dbReference type="InterPro" id="IPR043129">
    <property type="entry name" value="ATPase_NBD"/>
</dbReference>
<feature type="domain" description="GspL periplasmic" evidence="11">
    <location>
        <begin position="246"/>
        <end position="398"/>
    </location>
</feature>
<keyword evidence="7" id="KW-0653">Protein transport</keyword>
<dbReference type="NCBIfam" id="TIGR01709">
    <property type="entry name" value="typeII_sec_gspL"/>
    <property type="match status" value="1"/>
</dbReference>
<organism evidence="12 13">
    <name type="scientific">Ponticaulis profundi</name>
    <dbReference type="NCBI Taxonomy" id="2665222"/>
    <lineage>
        <taxon>Bacteria</taxon>
        <taxon>Pseudomonadati</taxon>
        <taxon>Pseudomonadota</taxon>
        <taxon>Alphaproteobacteria</taxon>
        <taxon>Hyphomonadales</taxon>
        <taxon>Hyphomonadaceae</taxon>
        <taxon>Ponticaulis</taxon>
    </lineage>
</organism>
<dbReference type="Gene3D" id="3.30.420.380">
    <property type="match status" value="1"/>
</dbReference>
<name>A0ABW1S7D3_9PROT</name>
<comment type="caution">
    <text evidence="12">The sequence shown here is derived from an EMBL/GenBank/DDBJ whole genome shotgun (WGS) entry which is preliminary data.</text>
</comment>
<comment type="similarity">
    <text evidence="2">Belongs to the GSP L family.</text>
</comment>
<protein>
    <submittedName>
        <fullName evidence="12">Type II secretion system protein GspL</fullName>
    </submittedName>
</protein>
<evidence type="ECO:0000256" key="8">
    <source>
        <dbReference type="ARBA" id="ARBA00022989"/>
    </source>
</evidence>
<dbReference type="EMBL" id="JBHSSW010000004">
    <property type="protein sequence ID" value="MFC6197426.1"/>
    <property type="molecule type" value="Genomic_DNA"/>
</dbReference>
<keyword evidence="6" id="KW-0812">Transmembrane</keyword>
<evidence type="ECO:0000256" key="3">
    <source>
        <dbReference type="ARBA" id="ARBA00022448"/>
    </source>
</evidence>
<dbReference type="SUPFAM" id="SSF53067">
    <property type="entry name" value="Actin-like ATPase domain"/>
    <property type="match status" value="1"/>
</dbReference>
<gene>
    <name evidence="12" type="primary">gspL</name>
    <name evidence="12" type="ORF">ACFQDM_05015</name>
</gene>
<keyword evidence="5" id="KW-0997">Cell inner membrane</keyword>
<dbReference type="Proteomes" id="UP001596303">
    <property type="component" value="Unassembled WGS sequence"/>
</dbReference>
<dbReference type="InterPro" id="IPR025691">
    <property type="entry name" value="GspL_pp_dom"/>
</dbReference>
<dbReference type="RefSeq" id="WP_377376288.1">
    <property type="nucleotide sequence ID" value="NZ_JBHSSW010000004.1"/>
</dbReference>
<evidence type="ECO:0000256" key="5">
    <source>
        <dbReference type="ARBA" id="ARBA00022519"/>
    </source>
</evidence>
<feature type="domain" description="GspL cytoplasmic actin-ATPase-like" evidence="10">
    <location>
        <begin position="43"/>
        <end position="122"/>
    </location>
</feature>
<keyword evidence="13" id="KW-1185">Reference proteome</keyword>
<sequence>MNTLIAFDDTTPDAGFSWYLKSSNGLLDALEPDEAALDDTSSRVLLIVSGRDVFLSEIDTVARTEKEIRETALFQLEDELAEPIGQLHVALGPRNPDHPRRRKVAIVSKKRMAGWLEAVSAVSPALADRVFIIPDTSLFSDTDDAFIYDGDGQFLLAQGDGLLSLDPAHVHELLPALLQDYSADKIPFIQGDGAMLSSEASVSGVNFEAAGESHYVDLISERLSFVVGLDLRQTPFARKSKLRFDLGVWQKSAVLAASVILAWLAFLGVSTFQLNQEADALYEKARAAYVSVYPDEARAVDPHRLSQAKLRTLGGGTSSSANFGGLLSAFYKGLEQVEGVELVSFNYSGETGRLSASLKFTSYQDRDALKQAFDQMGLSMQLGGARQEEGFLIGQAVIGGSL</sequence>
<dbReference type="Gene3D" id="3.30.1360.100">
    <property type="entry name" value="General secretion pathway protein M, EpsM"/>
    <property type="match status" value="1"/>
</dbReference>
<evidence type="ECO:0000313" key="13">
    <source>
        <dbReference type="Proteomes" id="UP001596303"/>
    </source>
</evidence>
<accession>A0ABW1S7D3</accession>
<evidence type="ECO:0000256" key="7">
    <source>
        <dbReference type="ARBA" id="ARBA00022927"/>
    </source>
</evidence>